<accession>A0A0F9IRG8</accession>
<dbReference type="AlphaFoldDB" id="A0A0F9IRG8"/>
<evidence type="ECO:0000313" key="2">
    <source>
        <dbReference type="EMBL" id="KKL96295.1"/>
    </source>
</evidence>
<dbReference type="EMBL" id="LAZR01018471">
    <property type="protein sequence ID" value="KKL96295.1"/>
    <property type="molecule type" value="Genomic_DNA"/>
</dbReference>
<protein>
    <submittedName>
        <fullName evidence="2">Uncharacterized protein</fullName>
    </submittedName>
</protein>
<feature type="region of interest" description="Disordered" evidence="1">
    <location>
        <begin position="74"/>
        <end position="102"/>
    </location>
</feature>
<feature type="compositionally biased region" description="Acidic residues" evidence="1">
    <location>
        <begin position="77"/>
        <end position="90"/>
    </location>
</feature>
<reference evidence="2" key="1">
    <citation type="journal article" date="2015" name="Nature">
        <title>Complex archaea that bridge the gap between prokaryotes and eukaryotes.</title>
        <authorList>
            <person name="Spang A."/>
            <person name="Saw J.H."/>
            <person name="Jorgensen S.L."/>
            <person name="Zaremba-Niedzwiedzka K."/>
            <person name="Martijn J."/>
            <person name="Lind A.E."/>
            <person name="van Eijk R."/>
            <person name="Schleper C."/>
            <person name="Guy L."/>
            <person name="Ettema T.J."/>
        </authorList>
    </citation>
    <scope>NUCLEOTIDE SEQUENCE</scope>
</reference>
<sequence length="199" mass="22504">MKFEESYLYTALVLVNRALEEDDNGIFNANDACAVVVPKVANLGLAYGPLWDERGQSILLAYWGQYRHHFVSPVKEVEEEDEEDEEESGTEETQPTEPKSRRFPTVVKWPAPFNTLVVLHREGETSLYRRYGDLTYADAESAFDYRVNQLAGRRTNLDGGYGRLLGSLSDDGKTTVYDVFEGDKATAAEILAHIEKTER</sequence>
<comment type="caution">
    <text evidence="2">The sequence shown here is derived from an EMBL/GenBank/DDBJ whole genome shotgun (WGS) entry which is preliminary data.</text>
</comment>
<name>A0A0F9IRG8_9ZZZZ</name>
<gene>
    <name evidence="2" type="ORF">LCGC14_1845940</name>
</gene>
<organism evidence="2">
    <name type="scientific">marine sediment metagenome</name>
    <dbReference type="NCBI Taxonomy" id="412755"/>
    <lineage>
        <taxon>unclassified sequences</taxon>
        <taxon>metagenomes</taxon>
        <taxon>ecological metagenomes</taxon>
    </lineage>
</organism>
<proteinExistence type="predicted"/>
<evidence type="ECO:0000256" key="1">
    <source>
        <dbReference type="SAM" id="MobiDB-lite"/>
    </source>
</evidence>